<evidence type="ECO:0000256" key="1">
    <source>
        <dbReference type="SAM" id="Phobius"/>
    </source>
</evidence>
<gene>
    <name evidence="2" type="ORF">FC40_GL001324</name>
</gene>
<dbReference type="STRING" id="1423755.FC40_GL001324"/>
<dbReference type="Proteomes" id="UP000051054">
    <property type="component" value="Unassembled WGS sequence"/>
</dbReference>
<proteinExistence type="predicted"/>
<sequence>MINLSLKGMLNQHTLIKTPSGNTSNADNHRVYSQIVNRVEDSEMFNYLFFFILPLFCFSFQNRVFWNEKRVLGTENHQNLSFFVPNHTILARKRGFKKLTFLKKYIKNNKKNLRNQRP</sequence>
<keyword evidence="3" id="KW-1185">Reference proteome</keyword>
<evidence type="ECO:0000313" key="2">
    <source>
        <dbReference type="EMBL" id="KRM19805.1"/>
    </source>
</evidence>
<keyword evidence="1" id="KW-1133">Transmembrane helix</keyword>
<protein>
    <submittedName>
        <fullName evidence="2">Uncharacterized protein</fullName>
    </submittedName>
</protein>
<name>A0A0R1WQX3_9LACO</name>
<keyword evidence="1" id="KW-0472">Membrane</keyword>
<dbReference type="RefSeq" id="WP_025022824.1">
    <property type="nucleotide sequence ID" value="NZ_AZGD01000031.1"/>
</dbReference>
<keyword evidence="1" id="KW-0812">Transmembrane</keyword>
<dbReference type="AlphaFoldDB" id="A0A0R1WQX3"/>
<comment type="caution">
    <text evidence="2">The sequence shown here is derived from an EMBL/GenBank/DDBJ whole genome shotgun (WGS) entry which is preliminary data.</text>
</comment>
<reference evidence="2 3" key="1">
    <citation type="journal article" date="2015" name="Genome Announc.">
        <title>Expanding the biotechnology potential of lactobacilli through comparative genomics of 213 strains and associated genera.</title>
        <authorList>
            <person name="Sun Z."/>
            <person name="Harris H.M."/>
            <person name="McCann A."/>
            <person name="Guo C."/>
            <person name="Argimon S."/>
            <person name="Zhang W."/>
            <person name="Yang X."/>
            <person name="Jeffery I.B."/>
            <person name="Cooney J.C."/>
            <person name="Kagawa T.F."/>
            <person name="Liu W."/>
            <person name="Song Y."/>
            <person name="Salvetti E."/>
            <person name="Wrobel A."/>
            <person name="Rasinkangas P."/>
            <person name="Parkhill J."/>
            <person name="Rea M.C."/>
            <person name="O'Sullivan O."/>
            <person name="Ritari J."/>
            <person name="Douillard F.P."/>
            <person name="Paul Ross R."/>
            <person name="Yang R."/>
            <person name="Briner A.E."/>
            <person name="Felis G.E."/>
            <person name="de Vos W.M."/>
            <person name="Barrangou R."/>
            <person name="Klaenhammer T.R."/>
            <person name="Caufield P.W."/>
            <person name="Cui Y."/>
            <person name="Zhang H."/>
            <person name="O'Toole P.W."/>
        </authorList>
    </citation>
    <scope>NUCLEOTIDE SEQUENCE [LARGE SCALE GENOMIC DNA]</scope>
    <source>
        <strain evidence="2 3">DSM 18933</strain>
    </source>
</reference>
<dbReference type="EMBL" id="AZGD01000031">
    <property type="protein sequence ID" value="KRM19805.1"/>
    <property type="molecule type" value="Genomic_DNA"/>
</dbReference>
<evidence type="ECO:0000313" key="3">
    <source>
        <dbReference type="Proteomes" id="UP000051054"/>
    </source>
</evidence>
<accession>A0A0R1WQX3</accession>
<feature type="transmembrane region" description="Helical" evidence="1">
    <location>
        <begin position="44"/>
        <end position="60"/>
    </location>
</feature>
<dbReference type="PATRIC" id="fig|1423755.3.peg.1403"/>
<organism evidence="2 3">
    <name type="scientific">Ligilactobacillus hayakitensis DSM 18933 = JCM 14209</name>
    <dbReference type="NCBI Taxonomy" id="1423755"/>
    <lineage>
        <taxon>Bacteria</taxon>
        <taxon>Bacillati</taxon>
        <taxon>Bacillota</taxon>
        <taxon>Bacilli</taxon>
        <taxon>Lactobacillales</taxon>
        <taxon>Lactobacillaceae</taxon>
        <taxon>Ligilactobacillus</taxon>
    </lineage>
</organism>